<proteinExistence type="predicted"/>
<dbReference type="PANTHER" id="PTHR39313">
    <property type="entry name" value="IM:7138239"/>
    <property type="match status" value="1"/>
</dbReference>
<dbReference type="EMBL" id="CAWYQH010000102">
    <property type="protein sequence ID" value="CAK8686478.1"/>
    <property type="molecule type" value="Genomic_DNA"/>
</dbReference>
<evidence type="ECO:0000313" key="2">
    <source>
        <dbReference type="EMBL" id="CAK8686478.1"/>
    </source>
</evidence>
<feature type="chain" id="PRO_5047281954" evidence="1">
    <location>
        <begin position="21"/>
        <end position="295"/>
    </location>
</feature>
<feature type="signal peptide" evidence="1">
    <location>
        <begin position="1"/>
        <end position="20"/>
    </location>
</feature>
<protein>
    <submittedName>
        <fullName evidence="2">Uncharacterized protein</fullName>
    </submittedName>
</protein>
<comment type="caution">
    <text evidence="2">The sequence shown here is derived from an EMBL/GenBank/DDBJ whole genome shotgun (WGS) entry which is preliminary data.</text>
</comment>
<evidence type="ECO:0000256" key="1">
    <source>
        <dbReference type="SAM" id="SignalP"/>
    </source>
</evidence>
<keyword evidence="3" id="KW-1185">Reference proteome</keyword>
<dbReference type="PANTHER" id="PTHR39313:SF1">
    <property type="entry name" value="IM:7138239"/>
    <property type="match status" value="1"/>
</dbReference>
<dbReference type="Proteomes" id="UP001642483">
    <property type="component" value="Unassembled WGS sequence"/>
</dbReference>
<gene>
    <name evidence="2" type="ORF">CVLEPA_LOCUS18408</name>
</gene>
<accession>A0ABP0G6H6</accession>
<sequence>MMRIVFSVCWLFLVLKVARSAEKQQNVCCRRLPYMRNIGYDLSGRPLQLDVGLCSASCGHSEGMQSNNYVSVLRRIKEKKDQYSNTKCNLRHSKNEAKCDPSLIHVETVTFDRGPKLYDVIDECTCRKVPKRCERVQMLKRFFVGTEFEATVDVGKCIGGCKKAKSGKACRPTRTTPQPITGPNGMFSVESISECRCEPTCYRQHFNVAVTEKTRTDDGATKLATKVIDVGRCVGVCGPIEHCVVKSNKRGGNKCLMSLETHDVTCSPTRVNNVTYTNRNGKEERVAQIRRCGCT</sequence>
<keyword evidence="1" id="KW-0732">Signal</keyword>
<reference evidence="2 3" key="1">
    <citation type="submission" date="2024-02" db="EMBL/GenBank/DDBJ databases">
        <authorList>
            <person name="Daric V."/>
            <person name="Darras S."/>
        </authorList>
    </citation>
    <scope>NUCLEOTIDE SEQUENCE [LARGE SCALE GENOMIC DNA]</scope>
</reference>
<evidence type="ECO:0000313" key="3">
    <source>
        <dbReference type="Proteomes" id="UP001642483"/>
    </source>
</evidence>
<name>A0ABP0G6H6_CLALP</name>
<organism evidence="2 3">
    <name type="scientific">Clavelina lepadiformis</name>
    <name type="common">Light-bulb sea squirt</name>
    <name type="synonym">Ascidia lepadiformis</name>
    <dbReference type="NCBI Taxonomy" id="159417"/>
    <lineage>
        <taxon>Eukaryota</taxon>
        <taxon>Metazoa</taxon>
        <taxon>Chordata</taxon>
        <taxon>Tunicata</taxon>
        <taxon>Ascidiacea</taxon>
        <taxon>Aplousobranchia</taxon>
        <taxon>Clavelinidae</taxon>
        <taxon>Clavelina</taxon>
    </lineage>
</organism>